<dbReference type="Proteomes" id="UP001501637">
    <property type="component" value="Unassembled WGS sequence"/>
</dbReference>
<comment type="caution">
    <text evidence="2">The sequence shown here is derived from an EMBL/GenBank/DDBJ whole genome shotgun (WGS) entry which is preliminary data.</text>
</comment>
<protein>
    <submittedName>
        <fullName evidence="2">Uncharacterized protein</fullName>
    </submittedName>
</protein>
<keyword evidence="3" id="KW-1185">Reference proteome</keyword>
<name>A0ABP6M9K2_9ACTN</name>
<reference evidence="3" key="1">
    <citation type="journal article" date="2019" name="Int. J. Syst. Evol. Microbiol.">
        <title>The Global Catalogue of Microorganisms (GCM) 10K type strain sequencing project: providing services to taxonomists for standard genome sequencing and annotation.</title>
        <authorList>
            <consortium name="The Broad Institute Genomics Platform"/>
            <consortium name="The Broad Institute Genome Sequencing Center for Infectious Disease"/>
            <person name="Wu L."/>
            <person name="Ma J."/>
        </authorList>
    </citation>
    <scope>NUCLEOTIDE SEQUENCE [LARGE SCALE GENOMIC DNA]</scope>
    <source>
        <strain evidence="3">JCM 9092</strain>
    </source>
</reference>
<dbReference type="EMBL" id="BAAAUG010000022">
    <property type="protein sequence ID" value="GAA3091869.1"/>
    <property type="molecule type" value="Genomic_DNA"/>
</dbReference>
<accession>A0ABP6M9K2</accession>
<evidence type="ECO:0000313" key="3">
    <source>
        <dbReference type="Proteomes" id="UP001501637"/>
    </source>
</evidence>
<gene>
    <name evidence="2" type="ORF">GCM10010449_14510</name>
</gene>
<sequence length="143" mass="15437">MITASPAVSHRAPDPARARAREARIRLCPPDFRRTRALPGPPVPPSQRSTPVRRGPQAQRKVADRPHAAELNQYSHPNKEPLVMPANDAAQAPIYDTLVQEHGDVLATARKAAEETQQRAEAVLDFRGPIAAVPDAPSAEPAA</sequence>
<organism evidence="2 3">
    <name type="scientific">Streptomyces rectiviolaceus</name>
    <dbReference type="NCBI Taxonomy" id="332591"/>
    <lineage>
        <taxon>Bacteria</taxon>
        <taxon>Bacillati</taxon>
        <taxon>Actinomycetota</taxon>
        <taxon>Actinomycetes</taxon>
        <taxon>Kitasatosporales</taxon>
        <taxon>Streptomycetaceae</taxon>
        <taxon>Streptomyces</taxon>
    </lineage>
</organism>
<feature type="region of interest" description="Disordered" evidence="1">
    <location>
        <begin position="1"/>
        <end position="83"/>
    </location>
</feature>
<evidence type="ECO:0000313" key="2">
    <source>
        <dbReference type="EMBL" id="GAA3091869.1"/>
    </source>
</evidence>
<evidence type="ECO:0000256" key="1">
    <source>
        <dbReference type="SAM" id="MobiDB-lite"/>
    </source>
</evidence>
<feature type="compositionally biased region" description="Basic and acidic residues" evidence="1">
    <location>
        <begin position="11"/>
        <end position="25"/>
    </location>
</feature>
<proteinExistence type="predicted"/>